<dbReference type="AlphaFoldDB" id="A0A5B7F8N5"/>
<name>A0A5B7F8N5_PORTR</name>
<keyword evidence="3" id="KW-1185">Reference proteome</keyword>
<proteinExistence type="predicted"/>
<accession>A0A5B7F8N5</accession>
<evidence type="ECO:0000256" key="1">
    <source>
        <dbReference type="SAM" id="MobiDB-lite"/>
    </source>
</evidence>
<feature type="compositionally biased region" description="Basic and acidic residues" evidence="1">
    <location>
        <begin position="72"/>
        <end position="87"/>
    </location>
</feature>
<evidence type="ECO:0000313" key="2">
    <source>
        <dbReference type="EMBL" id="MPC42782.1"/>
    </source>
</evidence>
<dbReference type="Proteomes" id="UP000324222">
    <property type="component" value="Unassembled WGS sequence"/>
</dbReference>
<feature type="compositionally biased region" description="Pro residues" evidence="1">
    <location>
        <begin position="20"/>
        <end position="30"/>
    </location>
</feature>
<evidence type="ECO:0000313" key="3">
    <source>
        <dbReference type="Proteomes" id="UP000324222"/>
    </source>
</evidence>
<sequence>MHPEKKEEYTTTALSQPLHPRTPPSSPSHPPHWEHSLALPCPAPRLHINPASRLHPSRSRFRGGRANGIPRPWREAGLRDGRDGHVS</sequence>
<reference evidence="2 3" key="1">
    <citation type="submission" date="2019-05" db="EMBL/GenBank/DDBJ databases">
        <title>Another draft genome of Portunus trituberculatus and its Hox gene families provides insights of decapod evolution.</title>
        <authorList>
            <person name="Jeong J.-H."/>
            <person name="Song I."/>
            <person name="Kim S."/>
            <person name="Choi T."/>
            <person name="Kim D."/>
            <person name="Ryu S."/>
            <person name="Kim W."/>
        </authorList>
    </citation>
    <scope>NUCLEOTIDE SEQUENCE [LARGE SCALE GENOMIC DNA]</scope>
    <source>
        <tissue evidence="2">Muscle</tissue>
    </source>
</reference>
<protein>
    <submittedName>
        <fullName evidence="2">Uncharacterized protein</fullName>
    </submittedName>
</protein>
<gene>
    <name evidence="2" type="ORF">E2C01_036413</name>
</gene>
<organism evidence="2 3">
    <name type="scientific">Portunus trituberculatus</name>
    <name type="common">Swimming crab</name>
    <name type="synonym">Neptunus trituberculatus</name>
    <dbReference type="NCBI Taxonomy" id="210409"/>
    <lineage>
        <taxon>Eukaryota</taxon>
        <taxon>Metazoa</taxon>
        <taxon>Ecdysozoa</taxon>
        <taxon>Arthropoda</taxon>
        <taxon>Crustacea</taxon>
        <taxon>Multicrustacea</taxon>
        <taxon>Malacostraca</taxon>
        <taxon>Eumalacostraca</taxon>
        <taxon>Eucarida</taxon>
        <taxon>Decapoda</taxon>
        <taxon>Pleocyemata</taxon>
        <taxon>Brachyura</taxon>
        <taxon>Eubrachyura</taxon>
        <taxon>Portunoidea</taxon>
        <taxon>Portunidae</taxon>
        <taxon>Portuninae</taxon>
        <taxon>Portunus</taxon>
    </lineage>
</organism>
<comment type="caution">
    <text evidence="2">The sequence shown here is derived from an EMBL/GenBank/DDBJ whole genome shotgun (WGS) entry which is preliminary data.</text>
</comment>
<dbReference type="EMBL" id="VSRR010005568">
    <property type="protein sequence ID" value="MPC42782.1"/>
    <property type="molecule type" value="Genomic_DNA"/>
</dbReference>
<feature type="region of interest" description="Disordered" evidence="1">
    <location>
        <begin position="1"/>
        <end position="87"/>
    </location>
</feature>